<accession>A0AAV5W3P4</accession>
<sequence length="82" mass="9270">MVAPFLFWTASMMFKFIASEVATLMLLLLPLGSIFNSIYCIASTKYSSYYIRSLFQVRKTMSKAQSSTTIIHITSNSDVVKK</sequence>
<gene>
    <name evidence="1" type="ORF">PFISCL1PPCAC_16029</name>
</gene>
<organism evidence="1 2">
    <name type="scientific">Pristionchus fissidentatus</name>
    <dbReference type="NCBI Taxonomy" id="1538716"/>
    <lineage>
        <taxon>Eukaryota</taxon>
        <taxon>Metazoa</taxon>
        <taxon>Ecdysozoa</taxon>
        <taxon>Nematoda</taxon>
        <taxon>Chromadorea</taxon>
        <taxon>Rhabditida</taxon>
        <taxon>Rhabditina</taxon>
        <taxon>Diplogasteromorpha</taxon>
        <taxon>Diplogasteroidea</taxon>
        <taxon>Neodiplogasteridae</taxon>
        <taxon>Pristionchus</taxon>
    </lineage>
</organism>
<proteinExistence type="predicted"/>
<evidence type="ECO:0000313" key="2">
    <source>
        <dbReference type="Proteomes" id="UP001432322"/>
    </source>
</evidence>
<evidence type="ECO:0008006" key="3">
    <source>
        <dbReference type="Google" id="ProtNLM"/>
    </source>
</evidence>
<dbReference type="EMBL" id="BTSY01000004">
    <property type="protein sequence ID" value="GMT24732.1"/>
    <property type="molecule type" value="Genomic_DNA"/>
</dbReference>
<comment type="caution">
    <text evidence="1">The sequence shown here is derived from an EMBL/GenBank/DDBJ whole genome shotgun (WGS) entry which is preliminary data.</text>
</comment>
<evidence type="ECO:0000313" key="1">
    <source>
        <dbReference type="EMBL" id="GMT24732.1"/>
    </source>
</evidence>
<reference evidence="1" key="1">
    <citation type="submission" date="2023-10" db="EMBL/GenBank/DDBJ databases">
        <title>Genome assembly of Pristionchus species.</title>
        <authorList>
            <person name="Yoshida K."/>
            <person name="Sommer R.J."/>
        </authorList>
    </citation>
    <scope>NUCLEOTIDE SEQUENCE</scope>
    <source>
        <strain evidence="1">RS5133</strain>
    </source>
</reference>
<dbReference type="Proteomes" id="UP001432322">
    <property type="component" value="Unassembled WGS sequence"/>
</dbReference>
<name>A0AAV5W3P4_9BILA</name>
<dbReference type="AlphaFoldDB" id="A0AAV5W3P4"/>
<keyword evidence="2" id="KW-1185">Reference proteome</keyword>
<protein>
    <recommendedName>
        <fullName evidence="3">G protein-coupled receptor</fullName>
    </recommendedName>
</protein>